<dbReference type="GO" id="GO:0004328">
    <property type="term" value="F:formamidase activity"/>
    <property type="evidence" value="ECO:0007669"/>
    <property type="project" value="InterPro"/>
</dbReference>
<accession>A0A8J7GKS0</accession>
<dbReference type="AlphaFoldDB" id="A0A8J7GKS0"/>
<dbReference type="Gene3D" id="3.50.30.50">
    <property type="entry name" value="Putative cyclase"/>
    <property type="match status" value="1"/>
</dbReference>
<feature type="binding site" evidence="9">
    <location>
        <position position="17"/>
    </location>
    <ligand>
        <name>substrate</name>
    </ligand>
</feature>
<evidence type="ECO:0000256" key="9">
    <source>
        <dbReference type="HAMAP-Rule" id="MF_01969"/>
    </source>
</evidence>
<dbReference type="EMBL" id="JADKPV010000001">
    <property type="protein sequence ID" value="MBF4500693.1"/>
    <property type="molecule type" value="Genomic_DNA"/>
</dbReference>
<name>A0A8J7GKS0_9BACL</name>
<dbReference type="InterPro" id="IPR007325">
    <property type="entry name" value="KFase/CYL"/>
</dbReference>
<dbReference type="GO" id="GO:0004061">
    <property type="term" value="F:arylformamidase activity"/>
    <property type="evidence" value="ECO:0007669"/>
    <property type="project" value="UniProtKB-UniRule"/>
</dbReference>
<evidence type="ECO:0000256" key="3">
    <source>
        <dbReference type="ARBA" id="ARBA00022723"/>
    </source>
</evidence>
<keyword evidence="5 9" id="KW-0862">Zinc</keyword>
<gene>
    <name evidence="9 10" type="primary">kynB</name>
    <name evidence="10" type="ORF">IRY55_04880</name>
</gene>
<comment type="similarity">
    <text evidence="9">Belongs to the Cyclase 1 superfamily. KynB family.</text>
</comment>
<feature type="binding site" evidence="9">
    <location>
        <position position="53"/>
    </location>
    <ligand>
        <name>Zn(2+)</name>
        <dbReference type="ChEBI" id="CHEBI:29105"/>
        <label>2</label>
    </ligand>
</feature>
<feature type="binding site" evidence="9">
    <location>
        <position position="168"/>
    </location>
    <ligand>
        <name>Zn(2+)</name>
        <dbReference type="ChEBI" id="CHEBI:29105"/>
        <label>2</label>
    </ligand>
</feature>
<evidence type="ECO:0000256" key="8">
    <source>
        <dbReference type="ARBA" id="ARBA00060547"/>
    </source>
</evidence>
<comment type="pathway">
    <text evidence="8 9">Amino-acid degradation; L-tryptophan degradation via kynurenine pathway; L-kynurenine from L-tryptophan: step 2/2.</text>
</comment>
<comment type="catalytic activity">
    <reaction evidence="7 9">
        <text>N-formyl-L-kynurenine + H2O = L-kynurenine + formate + H(+)</text>
        <dbReference type="Rhea" id="RHEA:13009"/>
        <dbReference type="ChEBI" id="CHEBI:15377"/>
        <dbReference type="ChEBI" id="CHEBI:15378"/>
        <dbReference type="ChEBI" id="CHEBI:15740"/>
        <dbReference type="ChEBI" id="CHEBI:57959"/>
        <dbReference type="ChEBI" id="CHEBI:58629"/>
        <dbReference type="EC" id="3.5.1.9"/>
    </reaction>
</comment>
<organism evidence="10 11">
    <name type="scientific">Savagea serpentis</name>
    <dbReference type="NCBI Taxonomy" id="2785297"/>
    <lineage>
        <taxon>Bacteria</taxon>
        <taxon>Bacillati</taxon>
        <taxon>Bacillota</taxon>
        <taxon>Bacilli</taxon>
        <taxon>Bacillales</taxon>
        <taxon>Caryophanaceae</taxon>
        <taxon>Savagea</taxon>
    </lineage>
</organism>
<dbReference type="InterPro" id="IPR017484">
    <property type="entry name" value="Kynurenine_formamidase_bac"/>
</dbReference>
<evidence type="ECO:0000256" key="6">
    <source>
        <dbReference type="ARBA" id="ARBA00023079"/>
    </source>
</evidence>
<feature type="binding site" evidence="9">
    <location>
        <position position="51"/>
    </location>
    <ligand>
        <name>Zn(2+)</name>
        <dbReference type="ChEBI" id="CHEBI:29105"/>
        <label>1</label>
    </ligand>
</feature>
<dbReference type="PANTHER" id="PTHR31118">
    <property type="entry name" value="CYCLASE-LIKE PROTEIN 2"/>
    <property type="match status" value="1"/>
</dbReference>
<dbReference type="NCBIfam" id="TIGR03035">
    <property type="entry name" value="trp_arylform"/>
    <property type="match status" value="1"/>
</dbReference>
<dbReference type="Pfam" id="PF04199">
    <property type="entry name" value="Cyclase"/>
    <property type="match status" value="1"/>
</dbReference>
<sequence>MRWIDISQPFHNKTTTWEGDLPFTYTLAFSKEQTGSVNLGRIATSVHTGTHIDAPFHFDSLGETVEQLDVNEFIGVAQVVHVIDVPVIEPEHLTLDERAQFLLLRTTQTASTTAFPKQYATLSPRLGPFLKDANISLIGVDTPTIDPVDSKTLDAHHALYASRIHILENIVLDEAAEGLYDCIALPLRIDGADGSPVRAVIRPIV</sequence>
<dbReference type="EC" id="3.5.1.9" evidence="9"/>
<feature type="active site" description="Proton donor/acceptor" evidence="9">
    <location>
        <position position="57"/>
    </location>
</feature>
<proteinExistence type="inferred from homology"/>
<keyword evidence="4 9" id="KW-0378">Hydrolase</keyword>
<dbReference type="GO" id="GO:0019441">
    <property type="term" value="P:L-tryptophan catabolic process to kynurenine"/>
    <property type="evidence" value="ECO:0007669"/>
    <property type="project" value="UniProtKB-UniRule"/>
</dbReference>
<comment type="subunit">
    <text evidence="2 9">Homodimer.</text>
</comment>
<comment type="function">
    <text evidence="1 9">Catalyzes the hydrolysis of N-formyl-L-kynurenine to L-kynurenine, the second step in the kynurenine pathway of tryptophan degradation.</text>
</comment>
<keyword evidence="3 9" id="KW-0479">Metal-binding</keyword>
<comment type="cofactor">
    <cofactor evidence="9">
        <name>Zn(2+)</name>
        <dbReference type="ChEBI" id="CHEBI:29105"/>
    </cofactor>
    <text evidence="9">Binds 2 zinc ions per subunit.</text>
</comment>
<evidence type="ECO:0000256" key="2">
    <source>
        <dbReference type="ARBA" id="ARBA00011738"/>
    </source>
</evidence>
<feature type="binding site" evidence="9">
    <location>
        <position position="47"/>
    </location>
    <ligand>
        <name>Zn(2+)</name>
        <dbReference type="ChEBI" id="CHEBI:29105"/>
        <label>1</label>
    </ligand>
</feature>
<feature type="binding site" evidence="9">
    <location>
        <position position="168"/>
    </location>
    <ligand>
        <name>Zn(2+)</name>
        <dbReference type="ChEBI" id="CHEBI:29105"/>
        <label>1</label>
    </ligand>
</feature>
<protein>
    <recommendedName>
        <fullName evidence="9">Kynurenine formamidase</fullName>
        <shortName evidence="9">KFA</shortName>
        <shortName evidence="9">KFase</shortName>
        <ecNumber evidence="9">3.5.1.9</ecNumber>
    </recommendedName>
    <alternativeName>
        <fullName evidence="9">Arylformamidase</fullName>
    </alternativeName>
    <alternativeName>
        <fullName evidence="9">N-formylkynurenine formamidase</fullName>
        <shortName evidence="9">FKF</shortName>
    </alternativeName>
</protein>
<dbReference type="FunFam" id="3.50.30.50:FF:000001">
    <property type="entry name" value="Kynurenine formamidase"/>
    <property type="match status" value="1"/>
</dbReference>
<keyword evidence="6 9" id="KW-0823">Tryptophan catabolism</keyword>
<comment type="caution">
    <text evidence="10">The sequence shown here is derived from an EMBL/GenBank/DDBJ whole genome shotgun (WGS) entry which is preliminary data.</text>
</comment>
<evidence type="ECO:0000313" key="11">
    <source>
        <dbReference type="Proteomes" id="UP000622653"/>
    </source>
</evidence>
<evidence type="ECO:0000256" key="5">
    <source>
        <dbReference type="ARBA" id="ARBA00022833"/>
    </source>
</evidence>
<keyword evidence="11" id="KW-1185">Reference proteome</keyword>
<reference evidence="10" key="1">
    <citation type="submission" date="2020-11" db="EMBL/GenBank/DDBJ databases">
        <title>Multidrug resistant novel bacterium Savagea serpentis sp. nov., isolated from the scats of a vine snake (Ahaetulla nasuta).</title>
        <authorList>
            <person name="Venkata Ramana V."/>
            <person name="Vikas Patil S."/>
            <person name="Yogita Lugani V."/>
        </authorList>
    </citation>
    <scope>NUCLEOTIDE SEQUENCE</scope>
    <source>
        <strain evidence="10">SN6</strain>
    </source>
</reference>
<feature type="binding site" evidence="9">
    <location>
        <position position="156"/>
    </location>
    <ligand>
        <name>Zn(2+)</name>
        <dbReference type="ChEBI" id="CHEBI:29105"/>
        <label>2</label>
    </ligand>
</feature>
<evidence type="ECO:0000256" key="1">
    <source>
        <dbReference type="ARBA" id="ARBA00002204"/>
    </source>
</evidence>
<dbReference type="InterPro" id="IPR037175">
    <property type="entry name" value="KFase_sf"/>
</dbReference>
<feature type="binding site" evidence="9">
    <location>
        <position position="53"/>
    </location>
    <ligand>
        <name>Zn(2+)</name>
        <dbReference type="ChEBI" id="CHEBI:29105"/>
        <label>1</label>
    </ligand>
</feature>
<dbReference type="GO" id="GO:0008270">
    <property type="term" value="F:zinc ion binding"/>
    <property type="evidence" value="ECO:0007669"/>
    <property type="project" value="UniProtKB-UniRule"/>
</dbReference>
<evidence type="ECO:0000256" key="7">
    <source>
        <dbReference type="ARBA" id="ARBA00048496"/>
    </source>
</evidence>
<dbReference type="SUPFAM" id="SSF102198">
    <property type="entry name" value="Putative cyclase"/>
    <property type="match status" value="1"/>
</dbReference>
<evidence type="ECO:0000256" key="4">
    <source>
        <dbReference type="ARBA" id="ARBA00022801"/>
    </source>
</evidence>
<dbReference type="PANTHER" id="PTHR31118:SF32">
    <property type="entry name" value="KYNURENINE FORMAMIDASE"/>
    <property type="match status" value="1"/>
</dbReference>
<dbReference type="Proteomes" id="UP000622653">
    <property type="component" value="Unassembled WGS sequence"/>
</dbReference>
<dbReference type="HAMAP" id="MF_01969">
    <property type="entry name" value="KynB"/>
    <property type="match status" value="1"/>
</dbReference>
<dbReference type="RefSeq" id="WP_194562119.1">
    <property type="nucleotide sequence ID" value="NZ_JADKPV010000001.1"/>
</dbReference>
<evidence type="ECO:0000313" key="10">
    <source>
        <dbReference type="EMBL" id="MBF4500693.1"/>
    </source>
</evidence>
<dbReference type="UniPathway" id="UPA00333">
    <property type="reaction ID" value="UER00454"/>
</dbReference>